<dbReference type="GO" id="GO:0006355">
    <property type="term" value="P:regulation of DNA-templated transcription"/>
    <property type="evidence" value="ECO:0007669"/>
    <property type="project" value="TreeGrafter"/>
</dbReference>
<dbReference type="Pfam" id="PF00439">
    <property type="entry name" value="Bromodomain"/>
    <property type="match status" value="1"/>
</dbReference>
<evidence type="ECO:0000256" key="3">
    <source>
        <dbReference type="SAM" id="MobiDB-lite"/>
    </source>
</evidence>
<evidence type="ECO:0000313" key="5">
    <source>
        <dbReference type="EMBL" id="CAD8876816.1"/>
    </source>
</evidence>
<dbReference type="PRINTS" id="PR00503">
    <property type="entry name" value="BROMODOMAIN"/>
</dbReference>
<feature type="region of interest" description="Disordered" evidence="3">
    <location>
        <begin position="1"/>
        <end position="71"/>
    </location>
</feature>
<dbReference type="GO" id="GO:0005634">
    <property type="term" value="C:nucleus"/>
    <property type="evidence" value="ECO:0007669"/>
    <property type="project" value="TreeGrafter"/>
</dbReference>
<evidence type="ECO:0000256" key="2">
    <source>
        <dbReference type="PROSITE-ProRule" id="PRU00035"/>
    </source>
</evidence>
<dbReference type="SMART" id="SM00297">
    <property type="entry name" value="BROMO"/>
    <property type="match status" value="1"/>
</dbReference>
<feature type="region of interest" description="Disordered" evidence="3">
    <location>
        <begin position="83"/>
        <end position="110"/>
    </location>
</feature>
<dbReference type="PROSITE" id="PS50014">
    <property type="entry name" value="BROMODOMAIN_2"/>
    <property type="match status" value="1"/>
</dbReference>
<dbReference type="Gene3D" id="1.20.920.10">
    <property type="entry name" value="Bromodomain-like"/>
    <property type="match status" value="1"/>
</dbReference>
<dbReference type="InterPro" id="IPR036427">
    <property type="entry name" value="Bromodomain-like_sf"/>
</dbReference>
<dbReference type="EMBL" id="HBFR01005637">
    <property type="protein sequence ID" value="CAD8876816.1"/>
    <property type="molecule type" value="Transcribed_RNA"/>
</dbReference>
<evidence type="ECO:0000256" key="1">
    <source>
        <dbReference type="ARBA" id="ARBA00023117"/>
    </source>
</evidence>
<dbReference type="GO" id="GO:0000785">
    <property type="term" value="C:chromatin"/>
    <property type="evidence" value="ECO:0007669"/>
    <property type="project" value="TreeGrafter"/>
</dbReference>
<dbReference type="PANTHER" id="PTHR22880:SF225">
    <property type="entry name" value="BROMODOMAIN-CONTAINING PROTEIN BET-1-RELATED"/>
    <property type="match status" value="1"/>
</dbReference>
<protein>
    <recommendedName>
        <fullName evidence="4">Bromo domain-containing protein</fullName>
    </recommendedName>
</protein>
<feature type="compositionally biased region" description="Basic and acidic residues" evidence="3">
    <location>
        <begin position="1"/>
        <end position="22"/>
    </location>
</feature>
<keyword evidence="1 2" id="KW-0103">Bromodomain</keyword>
<reference evidence="5" key="1">
    <citation type="submission" date="2021-01" db="EMBL/GenBank/DDBJ databases">
        <authorList>
            <person name="Corre E."/>
            <person name="Pelletier E."/>
            <person name="Niang G."/>
            <person name="Scheremetjew M."/>
            <person name="Finn R."/>
            <person name="Kale V."/>
            <person name="Holt S."/>
            <person name="Cochrane G."/>
            <person name="Meng A."/>
            <person name="Brown T."/>
            <person name="Cohen L."/>
        </authorList>
    </citation>
    <scope>NUCLEOTIDE SEQUENCE</scope>
    <source>
        <strain evidence="5">308</strain>
    </source>
</reference>
<dbReference type="GO" id="GO:0006338">
    <property type="term" value="P:chromatin remodeling"/>
    <property type="evidence" value="ECO:0007669"/>
    <property type="project" value="TreeGrafter"/>
</dbReference>
<organism evidence="5">
    <name type="scientific">Corethron hystrix</name>
    <dbReference type="NCBI Taxonomy" id="216773"/>
    <lineage>
        <taxon>Eukaryota</taxon>
        <taxon>Sar</taxon>
        <taxon>Stramenopiles</taxon>
        <taxon>Ochrophyta</taxon>
        <taxon>Bacillariophyta</taxon>
        <taxon>Coscinodiscophyceae</taxon>
        <taxon>Corethrophycidae</taxon>
        <taxon>Corethrales</taxon>
        <taxon>Corethraceae</taxon>
        <taxon>Corethron</taxon>
    </lineage>
</organism>
<feature type="domain" description="Bromo" evidence="4">
    <location>
        <begin position="130"/>
        <end position="205"/>
    </location>
</feature>
<evidence type="ECO:0000259" key="4">
    <source>
        <dbReference type="PROSITE" id="PS50014"/>
    </source>
</evidence>
<gene>
    <name evidence="5" type="ORF">CHYS00102_LOCUS3994</name>
</gene>
<dbReference type="InterPro" id="IPR001487">
    <property type="entry name" value="Bromodomain"/>
</dbReference>
<name>A0A7S1B6Q6_9STRA</name>
<sequence length="228" mass="26713">MEAAEREKKRKRMKEERAEARREKRKRKALEDRKTVANSPSASPPSSNVSSMSGETAAAEQAAQRERERQRVALAERRLAREREEAQKLVHAEREEAERRRREAERESPREALARVYHPMFTKLWEMEFASLHGMNPFRTVIDATNCEALGVADYCEVVKRPMNLTWIKSKVENKTYNTLQEFFDDVELMINNSILYNSDPNNSFHIVAQDMKRIYRNLARSILKKNT</sequence>
<feature type="compositionally biased region" description="Low complexity" evidence="3">
    <location>
        <begin position="36"/>
        <end position="62"/>
    </location>
</feature>
<proteinExistence type="predicted"/>
<dbReference type="SUPFAM" id="SSF47370">
    <property type="entry name" value="Bromodomain"/>
    <property type="match status" value="1"/>
</dbReference>
<accession>A0A7S1B6Q6</accession>
<dbReference type="AlphaFoldDB" id="A0A7S1B6Q6"/>
<dbReference type="PANTHER" id="PTHR22880">
    <property type="entry name" value="FALZ-RELATED BROMODOMAIN-CONTAINING PROTEINS"/>
    <property type="match status" value="1"/>
</dbReference>
<dbReference type="InterPro" id="IPR050935">
    <property type="entry name" value="Bromo_chromatin_reader"/>
</dbReference>